<dbReference type="InterPro" id="IPR050122">
    <property type="entry name" value="RTK"/>
</dbReference>
<keyword evidence="6 15" id="KW-0547">Nucleotide-binding</keyword>
<dbReference type="Gene3D" id="3.30.200.20">
    <property type="entry name" value="Phosphorylase Kinase, domain 1"/>
    <property type="match status" value="1"/>
</dbReference>
<dbReference type="SUPFAM" id="SSF57184">
    <property type="entry name" value="Growth factor receptor domain"/>
    <property type="match status" value="2"/>
</dbReference>
<dbReference type="FunFam" id="1.10.510.10:FF:000027">
    <property type="entry name" value="Receptor protein-tyrosine kinase"/>
    <property type="match status" value="1"/>
</dbReference>
<keyword evidence="8 15" id="KW-0067">ATP-binding</keyword>
<accession>A0A267EI17</accession>
<dbReference type="GO" id="GO:0009925">
    <property type="term" value="C:basal plasma membrane"/>
    <property type="evidence" value="ECO:0007669"/>
    <property type="project" value="TreeGrafter"/>
</dbReference>
<dbReference type="Pfam" id="PF01030">
    <property type="entry name" value="Recep_L_domain"/>
    <property type="match status" value="1"/>
</dbReference>
<dbReference type="InterPro" id="IPR006211">
    <property type="entry name" value="Furin-like_Cys-rich_dom"/>
</dbReference>
<evidence type="ECO:0000256" key="11">
    <source>
        <dbReference type="ARBA" id="ARBA00023137"/>
    </source>
</evidence>
<evidence type="ECO:0000256" key="2">
    <source>
        <dbReference type="ARBA" id="ARBA00011902"/>
    </source>
</evidence>
<dbReference type="Gene3D" id="2.10.220.10">
    <property type="entry name" value="Hormone Receptor, Insulin-like Growth Factor Receptor 1, Chain A, domain 2"/>
    <property type="match status" value="3"/>
</dbReference>
<dbReference type="PROSITE" id="PS00107">
    <property type="entry name" value="PROTEIN_KINASE_ATP"/>
    <property type="match status" value="1"/>
</dbReference>
<keyword evidence="9 17" id="KW-1133">Transmembrane helix</keyword>
<dbReference type="GO" id="GO:0043235">
    <property type="term" value="C:receptor complex"/>
    <property type="evidence" value="ECO:0007669"/>
    <property type="project" value="TreeGrafter"/>
</dbReference>
<dbReference type="GO" id="GO:0008284">
    <property type="term" value="P:positive regulation of cell population proliferation"/>
    <property type="evidence" value="ECO:0007669"/>
    <property type="project" value="TreeGrafter"/>
</dbReference>
<evidence type="ECO:0000256" key="15">
    <source>
        <dbReference type="PROSITE-ProRule" id="PRU10141"/>
    </source>
</evidence>
<protein>
    <recommendedName>
        <fullName evidence="2">receptor protein-tyrosine kinase</fullName>
        <ecNumber evidence="2">2.7.10.1</ecNumber>
    </recommendedName>
</protein>
<keyword evidence="3" id="KW-0597">Phosphoprotein</keyword>
<dbReference type="Pfam" id="PF14843">
    <property type="entry name" value="GF_recep_IV"/>
    <property type="match status" value="1"/>
</dbReference>
<dbReference type="OrthoDB" id="6219513at2759"/>
<comment type="catalytic activity">
    <reaction evidence="14">
        <text>L-tyrosyl-[protein] + ATP = O-phospho-L-tyrosyl-[protein] + ADP + H(+)</text>
        <dbReference type="Rhea" id="RHEA:10596"/>
        <dbReference type="Rhea" id="RHEA-COMP:10136"/>
        <dbReference type="Rhea" id="RHEA-COMP:20101"/>
        <dbReference type="ChEBI" id="CHEBI:15378"/>
        <dbReference type="ChEBI" id="CHEBI:30616"/>
        <dbReference type="ChEBI" id="CHEBI:46858"/>
        <dbReference type="ChEBI" id="CHEBI:61978"/>
        <dbReference type="ChEBI" id="CHEBI:456216"/>
        <dbReference type="EC" id="2.7.10.1"/>
    </reaction>
</comment>
<feature type="non-terminal residue" evidence="19">
    <location>
        <position position="1"/>
    </location>
</feature>
<feature type="compositionally biased region" description="Low complexity" evidence="16">
    <location>
        <begin position="1095"/>
        <end position="1110"/>
    </location>
</feature>
<evidence type="ECO:0000256" key="16">
    <source>
        <dbReference type="SAM" id="MobiDB-lite"/>
    </source>
</evidence>
<dbReference type="InterPro" id="IPR006212">
    <property type="entry name" value="Furin_repeat"/>
</dbReference>
<evidence type="ECO:0000256" key="10">
    <source>
        <dbReference type="ARBA" id="ARBA00023136"/>
    </source>
</evidence>
<keyword evidence="7" id="KW-0418">Kinase</keyword>
<evidence type="ECO:0000256" key="8">
    <source>
        <dbReference type="ARBA" id="ARBA00022840"/>
    </source>
</evidence>
<dbReference type="Pfam" id="PF07714">
    <property type="entry name" value="PK_Tyr_Ser-Thr"/>
    <property type="match status" value="1"/>
</dbReference>
<keyword evidence="4" id="KW-0808">Transferase</keyword>
<reference evidence="19 20" key="1">
    <citation type="submission" date="2017-06" db="EMBL/GenBank/DDBJ databases">
        <title>A platform for efficient transgenesis in Macrostomum lignano, a flatworm model organism for stem cell research.</title>
        <authorList>
            <person name="Berezikov E."/>
        </authorList>
    </citation>
    <scope>NUCLEOTIDE SEQUENCE [LARGE SCALE GENOMIC DNA]</scope>
    <source>
        <strain evidence="19">DV1</strain>
        <tissue evidence="19">Whole organism</tissue>
    </source>
</reference>
<keyword evidence="5 17" id="KW-0812">Transmembrane</keyword>
<dbReference type="GO" id="GO:0004714">
    <property type="term" value="F:transmembrane receptor protein tyrosine kinase activity"/>
    <property type="evidence" value="ECO:0007669"/>
    <property type="project" value="UniProtKB-EC"/>
</dbReference>
<feature type="region of interest" description="Disordered" evidence="16">
    <location>
        <begin position="1078"/>
        <end position="1118"/>
    </location>
</feature>
<gene>
    <name evidence="19" type="ORF">BOX15_Mlig027475g1</name>
</gene>
<evidence type="ECO:0000313" key="20">
    <source>
        <dbReference type="Proteomes" id="UP000215902"/>
    </source>
</evidence>
<evidence type="ECO:0000256" key="5">
    <source>
        <dbReference type="ARBA" id="ARBA00022692"/>
    </source>
</evidence>
<dbReference type="InterPro" id="IPR009030">
    <property type="entry name" value="Growth_fac_rcpt_cys_sf"/>
</dbReference>
<keyword evidence="11" id="KW-0829">Tyrosine-protein kinase</keyword>
<dbReference type="PROSITE" id="PS50011">
    <property type="entry name" value="PROTEIN_KINASE_DOM"/>
    <property type="match status" value="1"/>
</dbReference>
<dbReference type="EC" id="2.7.10.1" evidence="2"/>
<dbReference type="PANTHER" id="PTHR24416">
    <property type="entry name" value="TYROSINE-PROTEIN KINASE RECEPTOR"/>
    <property type="match status" value="1"/>
</dbReference>
<feature type="compositionally biased region" description="Acidic residues" evidence="16">
    <location>
        <begin position="1023"/>
        <end position="1035"/>
    </location>
</feature>
<name>A0A267EI17_9PLAT</name>
<feature type="binding site" evidence="15">
    <location>
        <position position="765"/>
    </location>
    <ligand>
        <name>ATP</name>
        <dbReference type="ChEBI" id="CHEBI:30616"/>
    </ligand>
</feature>
<dbReference type="InterPro" id="IPR000494">
    <property type="entry name" value="Rcpt_L-dom"/>
</dbReference>
<dbReference type="InterPro" id="IPR000719">
    <property type="entry name" value="Prot_kinase_dom"/>
</dbReference>
<feature type="region of interest" description="Disordered" evidence="16">
    <location>
        <begin position="1014"/>
        <end position="1035"/>
    </location>
</feature>
<keyword evidence="10 17" id="KW-0472">Membrane</keyword>
<evidence type="ECO:0000256" key="6">
    <source>
        <dbReference type="ARBA" id="ARBA00022741"/>
    </source>
</evidence>
<dbReference type="Proteomes" id="UP000215902">
    <property type="component" value="Unassembled WGS sequence"/>
</dbReference>
<evidence type="ECO:0000259" key="18">
    <source>
        <dbReference type="PROSITE" id="PS50011"/>
    </source>
</evidence>
<dbReference type="InterPro" id="IPR008266">
    <property type="entry name" value="Tyr_kinase_AS"/>
</dbReference>
<keyword evidence="20" id="KW-1185">Reference proteome</keyword>
<dbReference type="Gene3D" id="3.80.20.20">
    <property type="entry name" value="Receptor L-domain"/>
    <property type="match status" value="2"/>
</dbReference>
<evidence type="ECO:0000256" key="14">
    <source>
        <dbReference type="ARBA" id="ARBA00051243"/>
    </source>
</evidence>
<dbReference type="SMART" id="SM00261">
    <property type="entry name" value="FU"/>
    <property type="match status" value="3"/>
</dbReference>
<dbReference type="GO" id="GO:0005524">
    <property type="term" value="F:ATP binding"/>
    <property type="evidence" value="ECO:0007669"/>
    <property type="project" value="UniProtKB-UniRule"/>
</dbReference>
<dbReference type="SUPFAM" id="SSF56112">
    <property type="entry name" value="Protein kinase-like (PK-like)"/>
    <property type="match status" value="1"/>
</dbReference>
<dbReference type="SUPFAM" id="SSF52058">
    <property type="entry name" value="L domain-like"/>
    <property type="match status" value="2"/>
</dbReference>
<dbReference type="AlphaFoldDB" id="A0A267EI17"/>
<evidence type="ECO:0000256" key="1">
    <source>
        <dbReference type="ARBA" id="ARBA00004479"/>
    </source>
</evidence>
<dbReference type="InterPro" id="IPR017441">
    <property type="entry name" value="Protein_kinase_ATP_BS"/>
</dbReference>
<dbReference type="GO" id="GO:0038127">
    <property type="term" value="P:ERBB signaling pathway"/>
    <property type="evidence" value="ECO:0007669"/>
    <property type="project" value="UniProtKB-ARBA"/>
</dbReference>
<evidence type="ECO:0000256" key="12">
    <source>
        <dbReference type="ARBA" id="ARBA00023170"/>
    </source>
</evidence>
<dbReference type="PRINTS" id="PR00109">
    <property type="entry name" value="TYRKINASE"/>
</dbReference>
<dbReference type="InterPro" id="IPR036941">
    <property type="entry name" value="Rcpt_L-dom_sf"/>
</dbReference>
<dbReference type="GO" id="GO:0022008">
    <property type="term" value="P:neurogenesis"/>
    <property type="evidence" value="ECO:0007669"/>
    <property type="project" value="TreeGrafter"/>
</dbReference>
<dbReference type="Pfam" id="PF00757">
    <property type="entry name" value="Furin-like"/>
    <property type="match status" value="1"/>
</dbReference>
<evidence type="ECO:0000256" key="13">
    <source>
        <dbReference type="ARBA" id="ARBA00023180"/>
    </source>
</evidence>
<dbReference type="STRING" id="282301.A0A267EI17"/>
<dbReference type="Gene3D" id="1.10.510.10">
    <property type="entry name" value="Transferase(Phosphotransferase) domain 1"/>
    <property type="match status" value="1"/>
</dbReference>
<dbReference type="InterPro" id="IPR020635">
    <property type="entry name" value="Tyr_kinase_cat_dom"/>
</dbReference>
<dbReference type="EMBL" id="NIVC01002065">
    <property type="protein sequence ID" value="PAA61150.1"/>
    <property type="molecule type" value="Genomic_DNA"/>
</dbReference>
<feature type="transmembrane region" description="Helical" evidence="17">
    <location>
        <begin position="671"/>
        <end position="698"/>
    </location>
</feature>
<evidence type="ECO:0000256" key="4">
    <source>
        <dbReference type="ARBA" id="ARBA00022679"/>
    </source>
</evidence>
<dbReference type="GO" id="GO:0043066">
    <property type="term" value="P:negative regulation of apoptotic process"/>
    <property type="evidence" value="ECO:0007669"/>
    <property type="project" value="TreeGrafter"/>
</dbReference>
<proteinExistence type="predicted"/>
<keyword evidence="12" id="KW-0675">Receptor</keyword>
<evidence type="ECO:0000313" key="19">
    <source>
        <dbReference type="EMBL" id="PAA61150.1"/>
    </source>
</evidence>
<comment type="subcellular location">
    <subcellularLocation>
        <location evidence="1">Membrane</location>
        <topology evidence="1">Single-pass type I membrane protein</topology>
    </subcellularLocation>
</comment>
<dbReference type="InterPro" id="IPR001245">
    <property type="entry name" value="Ser-Thr/Tyr_kinase_cat_dom"/>
</dbReference>
<evidence type="ECO:0000256" key="17">
    <source>
        <dbReference type="SAM" id="Phobius"/>
    </source>
</evidence>
<dbReference type="InterPro" id="IPR032778">
    <property type="entry name" value="GF_recep_IV"/>
</dbReference>
<feature type="domain" description="Protein kinase" evidence="18">
    <location>
        <begin position="734"/>
        <end position="1001"/>
    </location>
</feature>
<dbReference type="PANTHER" id="PTHR24416:SF566">
    <property type="entry name" value="EPIDERMAL GROWTH FACTOR RECEPTOR"/>
    <property type="match status" value="1"/>
</dbReference>
<comment type="caution">
    <text evidence="19">The sequence shown here is derived from an EMBL/GenBank/DDBJ whole genome shotgun (WGS) entry which is preliminary data.</text>
</comment>
<dbReference type="InterPro" id="IPR011009">
    <property type="entry name" value="Kinase-like_dom_sf"/>
</dbReference>
<organism evidence="19 20">
    <name type="scientific">Macrostomum lignano</name>
    <dbReference type="NCBI Taxonomy" id="282301"/>
    <lineage>
        <taxon>Eukaryota</taxon>
        <taxon>Metazoa</taxon>
        <taxon>Spiralia</taxon>
        <taxon>Lophotrochozoa</taxon>
        <taxon>Platyhelminthes</taxon>
        <taxon>Rhabditophora</taxon>
        <taxon>Macrostomorpha</taxon>
        <taxon>Macrostomida</taxon>
        <taxon>Macrostomidae</taxon>
        <taxon>Macrostomum</taxon>
    </lineage>
</organism>
<evidence type="ECO:0000256" key="3">
    <source>
        <dbReference type="ARBA" id="ARBA00022553"/>
    </source>
</evidence>
<evidence type="ECO:0000256" key="9">
    <source>
        <dbReference type="ARBA" id="ARBA00022989"/>
    </source>
</evidence>
<dbReference type="CDD" id="cd00064">
    <property type="entry name" value="FU"/>
    <property type="match status" value="2"/>
</dbReference>
<dbReference type="PROSITE" id="PS00109">
    <property type="entry name" value="PROTEIN_KINASE_TYR"/>
    <property type="match status" value="1"/>
</dbReference>
<dbReference type="SMART" id="SM00219">
    <property type="entry name" value="TyrKc"/>
    <property type="match status" value="1"/>
</dbReference>
<evidence type="ECO:0000256" key="7">
    <source>
        <dbReference type="ARBA" id="ARBA00022777"/>
    </source>
</evidence>
<sequence>LLNASQIFPPAFNKSGAVQLKIYFFKHTVTKLTAARSTDATQAGTMLLANAMTPLLLLLLILPARATDLKICKSIELTQGNFEQHRNTGRLYRELKARVSNCQYIHGDLTIKNIGVNLMNEAPLLDTEVRNMSTDFLDSIEEISGRLLVFRVNLRVLRLASLRAIRGYNQLGESPYYPLEIRQSPYPMQLQLPSLGAILQGSVLLSGELHEILYCHLTRSVAWNELFKSASQRLQDRVTAVAPLGNYSSEVRLNTSDACMSGDPQLNCHGSYKLDVDRGQRICWSAGLNGCQSSSRCSSDHSGCGSCFQDAGREACCDSYCLGGCSSRGRSACFSCRDVSRDGKCENACPTDYDPGKGVIVSRNDSTLQVGNICVRTCPPGFQESSDSRFCLSECPVQVPGDDRRRGELPVNGICRPCERAADCRACRLSAAIFTDAEADRLRADGCPVWQASELQPMLDVDPQRLSNASLQVLGQLRYLYGNFVVKRVKGSLDFLTNLTFVSGNLGLMMTNTPYLGLASLQSAKAVTLFRVSGLCQAWYPAERINKLRERFEISEINVSFDNTSAECVKAACHPQCAGGCWGPGRRLCVACLRYRVNDSCYADCKEAHRFAWNATACGAACHAECKIGFGCSGPGPADCVSCRRFNESGVCVSECSRGHRPDSNGRCYSVMVAVGICLGVGLLLLLTASLPLAVLYYRRRITRYEAVDLDEYLRDASNPSDMVKLLIVNDDDVSKQRVIGTGAFGTVFKGMLRSHGRELPVAVKVLRGRSPKLGQELLKEAGVLARVRHPCCIRLVALCLTQEPQLITALMPRGCLLDFVRERRRRIGANRMLHWALQVAEGMAYLQSEGIVHRDLAARNVLLQTPDQVRITDFGLARLLNISERDFASRGGLLPMKWLGLECIESGLFSHQSDVWSYGVLLWEVCTFGESPYCQYGIRSAEDMLGLLRKGIRLGQPDVCSVDFYNILLSCWLPFPESRPSFSDLTDTMKDCLKAPEKYIAYNAAGTREAGGATAAASVNESDGDGDGDGEGETETTMAAAVVAADADVGNNGDSANAYITDPVEKRALLELELRDPPAGEQCDDDDGYLVPCSGGQPMQPMSQQQQQQHAADCDSDPCASSCLLPKRK</sequence>
<keyword evidence="13" id="KW-0325">Glycoprotein</keyword>